<organism evidence="1 2">
    <name type="scientific">Arenimonas composti TR7-09 = DSM 18010</name>
    <dbReference type="NCBI Taxonomy" id="1121013"/>
    <lineage>
        <taxon>Bacteria</taxon>
        <taxon>Pseudomonadati</taxon>
        <taxon>Pseudomonadota</taxon>
        <taxon>Gammaproteobacteria</taxon>
        <taxon>Lysobacterales</taxon>
        <taxon>Lysobacteraceae</taxon>
        <taxon>Arenimonas</taxon>
    </lineage>
</organism>
<dbReference type="EMBL" id="AWXU01000011">
    <property type="protein sequence ID" value="KFN50988.1"/>
    <property type="molecule type" value="Genomic_DNA"/>
</dbReference>
<proteinExistence type="predicted"/>
<reference evidence="1 2" key="1">
    <citation type="submission" date="2013-09" db="EMBL/GenBank/DDBJ databases">
        <title>Genome sequencing of Arenimonas composti.</title>
        <authorList>
            <person name="Chen F."/>
            <person name="Wang G."/>
        </authorList>
    </citation>
    <scope>NUCLEOTIDE SEQUENCE [LARGE SCALE GENOMIC DNA]</scope>
    <source>
        <strain evidence="1 2">TR7-09</strain>
    </source>
</reference>
<accession>A0A091BEA4</accession>
<dbReference type="STRING" id="1121013.GCA_000426365_01513"/>
<comment type="caution">
    <text evidence="1">The sequence shown here is derived from an EMBL/GenBank/DDBJ whole genome shotgun (WGS) entry which is preliminary data.</text>
</comment>
<name>A0A091BEA4_9GAMM</name>
<dbReference type="InterPro" id="IPR018743">
    <property type="entry name" value="DUF2292"/>
</dbReference>
<dbReference type="AlphaFoldDB" id="A0A091BEA4"/>
<evidence type="ECO:0000313" key="2">
    <source>
        <dbReference type="Proteomes" id="UP000029391"/>
    </source>
</evidence>
<evidence type="ECO:0008006" key="3">
    <source>
        <dbReference type="Google" id="ProtNLM"/>
    </source>
</evidence>
<gene>
    <name evidence="1" type="ORF">P873_04645</name>
</gene>
<sequence>MAAIAETPLSPQELAVLAAIRETPYGAVEVVLHQSRIVQIVRTEKMKVDEAPR</sequence>
<dbReference type="Pfam" id="PF10055">
    <property type="entry name" value="DUF2292"/>
    <property type="match status" value="1"/>
</dbReference>
<keyword evidence="2" id="KW-1185">Reference proteome</keyword>
<protein>
    <recommendedName>
        <fullName evidence="3">DUF2292 domain-containing protein</fullName>
    </recommendedName>
</protein>
<evidence type="ECO:0000313" key="1">
    <source>
        <dbReference type="EMBL" id="KFN50988.1"/>
    </source>
</evidence>
<dbReference type="Proteomes" id="UP000029391">
    <property type="component" value="Unassembled WGS sequence"/>
</dbReference>